<evidence type="ECO:0000256" key="1">
    <source>
        <dbReference type="SAM" id="Phobius"/>
    </source>
</evidence>
<keyword evidence="1" id="KW-0472">Membrane</keyword>
<dbReference type="EMBL" id="JAZHOF010000004">
    <property type="protein sequence ID" value="MEJ8572170.1"/>
    <property type="molecule type" value="Genomic_DNA"/>
</dbReference>
<keyword evidence="1" id="KW-0812">Transmembrane</keyword>
<reference evidence="2 3" key="1">
    <citation type="submission" date="2024-02" db="EMBL/GenBank/DDBJ databases">
        <title>Genome analysis and characterization of Microbaculum marinisediminis sp. nov., isolated from marine sediment.</title>
        <authorList>
            <person name="Du Z.-J."/>
            <person name="Ye Y.-Q."/>
            <person name="Zhang Z.-R."/>
            <person name="Yuan S.-M."/>
            <person name="Zhang X.-Y."/>
        </authorList>
    </citation>
    <scope>NUCLEOTIDE SEQUENCE [LARGE SCALE GENOMIC DNA]</scope>
    <source>
        <strain evidence="2 3">SDUM1044001</strain>
    </source>
</reference>
<comment type="caution">
    <text evidence="2">The sequence shown here is derived from an EMBL/GenBank/DDBJ whole genome shotgun (WGS) entry which is preliminary data.</text>
</comment>
<feature type="transmembrane region" description="Helical" evidence="1">
    <location>
        <begin position="12"/>
        <end position="35"/>
    </location>
</feature>
<name>A0AAW9RJR4_9HYPH</name>
<accession>A0AAW9RJR4</accession>
<protein>
    <submittedName>
        <fullName evidence="2">Uncharacterized protein</fullName>
    </submittedName>
</protein>
<evidence type="ECO:0000313" key="2">
    <source>
        <dbReference type="EMBL" id="MEJ8572170.1"/>
    </source>
</evidence>
<evidence type="ECO:0000313" key="3">
    <source>
        <dbReference type="Proteomes" id="UP001378188"/>
    </source>
</evidence>
<keyword evidence="3" id="KW-1185">Reference proteome</keyword>
<dbReference type="AlphaFoldDB" id="A0AAW9RJR4"/>
<gene>
    <name evidence="2" type="ORF">V3328_11840</name>
</gene>
<dbReference type="RefSeq" id="WP_340329864.1">
    <property type="nucleotide sequence ID" value="NZ_JAZHOF010000004.1"/>
</dbReference>
<keyword evidence="1" id="KW-1133">Transmembrane helix</keyword>
<feature type="transmembrane region" description="Helical" evidence="1">
    <location>
        <begin position="55"/>
        <end position="74"/>
    </location>
</feature>
<sequence>MVWQLGELIQACLIAWMAALAAVVAMKLFSGRISLNGILAATPNGGFDPTRVQSALIFLFIIGGYALQGLDAVATRGPMPEIPETLLVLLTGSNGVYLTGKIVRHRMAG</sequence>
<dbReference type="Proteomes" id="UP001378188">
    <property type="component" value="Unassembled WGS sequence"/>
</dbReference>
<proteinExistence type="predicted"/>
<organism evidence="2 3">
    <name type="scientific">Microbaculum marinum</name>
    <dbReference type="NCBI Taxonomy" id="1764581"/>
    <lineage>
        <taxon>Bacteria</taxon>
        <taxon>Pseudomonadati</taxon>
        <taxon>Pseudomonadota</taxon>
        <taxon>Alphaproteobacteria</taxon>
        <taxon>Hyphomicrobiales</taxon>
        <taxon>Tepidamorphaceae</taxon>
        <taxon>Microbaculum</taxon>
    </lineage>
</organism>